<keyword evidence="1" id="KW-0812">Transmembrane</keyword>
<dbReference type="STRING" id="398580.Dshi_1468"/>
<protein>
    <recommendedName>
        <fullName evidence="5">PEP-CTERM protein-sorting domain-containing protein</fullName>
    </recommendedName>
</protein>
<keyword evidence="4" id="KW-1185">Reference proteome</keyword>
<feature type="transmembrane region" description="Helical" evidence="1">
    <location>
        <begin position="187"/>
        <end position="206"/>
    </location>
</feature>
<evidence type="ECO:0000313" key="4">
    <source>
        <dbReference type="Proteomes" id="UP000006833"/>
    </source>
</evidence>
<evidence type="ECO:0000256" key="2">
    <source>
        <dbReference type="SAM" id="SignalP"/>
    </source>
</evidence>
<dbReference type="Proteomes" id="UP000006833">
    <property type="component" value="Chromosome"/>
</dbReference>
<organism evidence="3 4">
    <name type="scientific">Dinoroseobacter shibae (strain DSM 16493 / NCIMB 14021 / DFL 12)</name>
    <dbReference type="NCBI Taxonomy" id="398580"/>
    <lineage>
        <taxon>Bacteria</taxon>
        <taxon>Pseudomonadati</taxon>
        <taxon>Pseudomonadota</taxon>
        <taxon>Alphaproteobacteria</taxon>
        <taxon>Rhodobacterales</taxon>
        <taxon>Roseobacteraceae</taxon>
        <taxon>Dinoroseobacter</taxon>
    </lineage>
</organism>
<accession>A8LK11</accession>
<gene>
    <name evidence="3" type="ordered locus">Dshi_1468</name>
</gene>
<dbReference type="HOGENOM" id="CLU_1303297_0_0_5"/>
<keyword evidence="2" id="KW-0732">Signal</keyword>
<dbReference type="AlphaFoldDB" id="A8LK11"/>
<reference evidence="4" key="1">
    <citation type="journal article" date="2010" name="ISME J.">
        <title>The complete genome sequence of the algal symbiont Dinoroseobacter shibae: a hitchhiker's guide to life in the sea.</title>
        <authorList>
            <person name="Wagner-Dobler I."/>
            <person name="Ballhausen B."/>
            <person name="Berger M."/>
            <person name="Brinkhoff T."/>
            <person name="Buchholz I."/>
            <person name="Bunk B."/>
            <person name="Cypionka H."/>
            <person name="Daniel R."/>
            <person name="Drepper T."/>
            <person name="Gerdts G."/>
            <person name="Hahnke S."/>
            <person name="Han C."/>
            <person name="Jahn D."/>
            <person name="Kalhoefer D."/>
            <person name="Kiss H."/>
            <person name="Klenk H.P."/>
            <person name="Kyrpides N."/>
            <person name="Liebl W."/>
            <person name="Liesegang H."/>
            <person name="Meincke L."/>
            <person name="Pati A."/>
            <person name="Petersen J."/>
            <person name="Piekarski T."/>
            <person name="Pommerenke C."/>
            <person name="Pradella S."/>
            <person name="Pukall R."/>
            <person name="Rabus R."/>
            <person name="Stackebrandt E."/>
            <person name="Thole S."/>
            <person name="Thompson L."/>
            <person name="Tielen P."/>
            <person name="Tomasch J."/>
            <person name="von Jan M."/>
            <person name="Wanphrut N."/>
            <person name="Wichels A."/>
            <person name="Zech H."/>
            <person name="Simon M."/>
        </authorList>
    </citation>
    <scope>NUCLEOTIDE SEQUENCE [LARGE SCALE GENOMIC DNA]</scope>
    <source>
        <strain evidence="4">DSM 16493 / NCIMB 14021 / DFL 12</strain>
    </source>
</reference>
<keyword evidence="1" id="KW-1133">Transmembrane helix</keyword>
<dbReference type="EMBL" id="CP000830">
    <property type="protein sequence ID" value="ABV93210.1"/>
    <property type="molecule type" value="Genomic_DNA"/>
</dbReference>
<feature type="signal peptide" evidence="2">
    <location>
        <begin position="1"/>
        <end position="19"/>
    </location>
</feature>
<proteinExistence type="predicted"/>
<keyword evidence="1" id="KW-0472">Membrane</keyword>
<dbReference type="eggNOG" id="ENOG502ZGAY">
    <property type="taxonomic scope" value="Bacteria"/>
</dbReference>
<dbReference type="InterPro" id="IPR022472">
    <property type="entry name" value="VPLPA-CTERM"/>
</dbReference>
<evidence type="ECO:0000256" key="1">
    <source>
        <dbReference type="SAM" id="Phobius"/>
    </source>
</evidence>
<name>A8LK11_DINSH</name>
<evidence type="ECO:0000313" key="3">
    <source>
        <dbReference type="EMBL" id="ABV93210.1"/>
    </source>
</evidence>
<dbReference type="KEGG" id="dsh:Dshi_1468"/>
<dbReference type="RefSeq" id="WP_012178140.1">
    <property type="nucleotide sequence ID" value="NC_009952.1"/>
</dbReference>
<dbReference type="NCBIfam" id="TIGR03370">
    <property type="entry name" value="VPLPA-CTERM"/>
    <property type="match status" value="1"/>
</dbReference>
<evidence type="ECO:0008006" key="5">
    <source>
        <dbReference type="Google" id="ProtNLM"/>
    </source>
</evidence>
<feature type="chain" id="PRO_5002722800" description="PEP-CTERM protein-sorting domain-containing protein" evidence="2">
    <location>
        <begin position="20"/>
        <end position="211"/>
    </location>
</feature>
<sequence length="211" mass="22717">MKLVTCAAAVLFSAASAPAAPVTYDFEASFSFRSSDVPTNSVADAAEDLGNLSGSFTFDDELLRTETGDTGPSPNFTRSLYSVIDLRVDGLDLSGVALPDLFRIEENDVNDTVGLVYEVDPPAVSWERVSLFLIDNTRTVFDSIDLPDTIDLADFDLVQLYFFGANADGGFERTNFTITSLSKVAPIPLPAGGALLLSGLLGMVLMRRRRT</sequence>